<evidence type="ECO:0000256" key="3">
    <source>
        <dbReference type="ARBA" id="ARBA00022801"/>
    </source>
</evidence>
<keyword evidence="7" id="KW-1185">Reference proteome</keyword>
<dbReference type="SMART" id="SM00228">
    <property type="entry name" value="PDZ"/>
    <property type="match status" value="1"/>
</dbReference>
<evidence type="ECO:0000313" key="6">
    <source>
        <dbReference type="EMBL" id="EEG48899.1"/>
    </source>
</evidence>
<comment type="similarity">
    <text evidence="1">Belongs to the peptidase S1C family.</text>
</comment>
<accession>C0CMS9</accession>
<feature type="transmembrane region" description="Helical" evidence="4">
    <location>
        <begin position="39"/>
        <end position="61"/>
    </location>
</feature>
<dbReference type="PATRIC" id="fig|476272.21.peg.1597"/>
<feature type="domain" description="PDZ" evidence="5">
    <location>
        <begin position="323"/>
        <end position="414"/>
    </location>
</feature>
<evidence type="ECO:0000256" key="2">
    <source>
        <dbReference type="ARBA" id="ARBA00022670"/>
    </source>
</evidence>
<dbReference type="Pfam" id="PF13180">
    <property type="entry name" value="PDZ_2"/>
    <property type="match status" value="1"/>
</dbReference>
<dbReference type="PANTHER" id="PTHR22939">
    <property type="entry name" value="SERINE PROTEASE FAMILY S1C HTRA-RELATED"/>
    <property type="match status" value="1"/>
</dbReference>
<dbReference type="SUPFAM" id="SSF50156">
    <property type="entry name" value="PDZ domain-like"/>
    <property type="match status" value="1"/>
</dbReference>
<reference evidence="6 7" key="2">
    <citation type="submission" date="2009-02" db="EMBL/GenBank/DDBJ databases">
        <title>Draft genome sequence of Blautia hydrogenotrophica DSM 10507 (Ruminococcus hydrogenotrophicus DSM 10507).</title>
        <authorList>
            <person name="Sudarsanam P."/>
            <person name="Ley R."/>
            <person name="Guruge J."/>
            <person name="Turnbaugh P.J."/>
            <person name="Mahowald M."/>
            <person name="Liep D."/>
            <person name="Gordon J."/>
        </authorList>
    </citation>
    <scope>NUCLEOTIDE SEQUENCE [LARGE SCALE GENOMIC DNA]</scope>
    <source>
        <strain evidence="7">DSM 10507 / JCM 14656 / S5a33</strain>
    </source>
</reference>
<dbReference type="Proteomes" id="UP000003100">
    <property type="component" value="Unassembled WGS sequence"/>
</dbReference>
<dbReference type="RefSeq" id="WP_005949285.1">
    <property type="nucleotide sequence ID" value="NZ_CP136423.1"/>
</dbReference>
<dbReference type="InterPro" id="IPR001940">
    <property type="entry name" value="Peptidase_S1C"/>
</dbReference>
<dbReference type="PRINTS" id="PR00834">
    <property type="entry name" value="PROTEASES2C"/>
</dbReference>
<proteinExistence type="inferred from homology"/>
<evidence type="ECO:0000256" key="4">
    <source>
        <dbReference type="SAM" id="Phobius"/>
    </source>
</evidence>
<evidence type="ECO:0000313" key="7">
    <source>
        <dbReference type="Proteomes" id="UP000003100"/>
    </source>
</evidence>
<evidence type="ECO:0000259" key="5">
    <source>
        <dbReference type="PROSITE" id="PS50106"/>
    </source>
</evidence>
<protein>
    <recommendedName>
        <fullName evidence="5">PDZ domain-containing protein</fullName>
    </recommendedName>
</protein>
<dbReference type="EMBL" id="ACBZ01000116">
    <property type="protein sequence ID" value="EEG48899.1"/>
    <property type="molecule type" value="Genomic_DNA"/>
</dbReference>
<keyword evidence="4" id="KW-0472">Membrane</keyword>
<evidence type="ECO:0000256" key="1">
    <source>
        <dbReference type="ARBA" id="ARBA00010541"/>
    </source>
</evidence>
<organism evidence="6 7">
    <name type="scientific">Blautia hydrogenotrophica (strain DSM 10507 / JCM 14656 / S5a33)</name>
    <name type="common">Ruminococcus hydrogenotrophicus</name>
    <dbReference type="NCBI Taxonomy" id="476272"/>
    <lineage>
        <taxon>Bacteria</taxon>
        <taxon>Bacillati</taxon>
        <taxon>Bacillota</taxon>
        <taxon>Clostridia</taxon>
        <taxon>Lachnospirales</taxon>
        <taxon>Lachnospiraceae</taxon>
        <taxon>Blautia</taxon>
    </lineage>
</organism>
<dbReference type="HOGENOM" id="CLU_020120_5_0_9"/>
<dbReference type="PROSITE" id="PS50106">
    <property type="entry name" value="PDZ"/>
    <property type="match status" value="1"/>
</dbReference>
<sequence length="431" mass="46721">MGNEKNINSRDKKSSKGEEKNYDFIRETIKNRPLDKKRLLYRIGALAGAGIIIGVTAALAFSVAAPRLVRKLDEGKQQAKIDIPQDDPSVTPTATPVPVAMPSEESAMEQAERAYQEALQISEEPRKAIVSVVGQKEKEDILDNTLLTSGKAMGIIILEDYRDYYILTQQTAVKKAENIQVTFQDGTIVNGAIKKSDSRTDLAVVTVHKRDVDKKTQEGVSVAVLGNSYSLIQGKTVIAIGSPSGYDDSVYFGTITSVSNKVAVTDTEYNLLITDILGSQQGSGVLLDTDGEVIGLIAQDYGDEKNESKTMVKALAVSQLKPLIETLSNGEAIQYLGVRGKDISENVSNSIDIPQGVYVKSVEDNSPAMEAGLQSGDVIQKIDGKEIETMQQYSSQLQKCEGGQKVSLTVMRSKGAEGYAEMKIEAEVESR</sequence>
<keyword evidence="2" id="KW-0645">Protease</keyword>
<dbReference type="InterPro" id="IPR001478">
    <property type="entry name" value="PDZ"/>
</dbReference>
<dbReference type="InterPro" id="IPR036034">
    <property type="entry name" value="PDZ_sf"/>
</dbReference>
<gene>
    <name evidence="6" type="ORF">RUMHYD_02167</name>
</gene>
<dbReference type="GO" id="GO:0004252">
    <property type="term" value="F:serine-type endopeptidase activity"/>
    <property type="evidence" value="ECO:0007669"/>
    <property type="project" value="InterPro"/>
</dbReference>
<dbReference type="SUPFAM" id="SSF50494">
    <property type="entry name" value="Trypsin-like serine proteases"/>
    <property type="match status" value="1"/>
</dbReference>
<name>C0CMS9_BLAHS</name>
<keyword evidence="4" id="KW-0812">Transmembrane</keyword>
<dbReference type="InterPro" id="IPR009003">
    <property type="entry name" value="Peptidase_S1_PA"/>
</dbReference>
<dbReference type="GeneID" id="86820953"/>
<dbReference type="AlphaFoldDB" id="C0CMS9"/>
<dbReference type="Gene3D" id="2.40.10.10">
    <property type="entry name" value="Trypsin-like serine proteases"/>
    <property type="match status" value="2"/>
</dbReference>
<keyword evidence="3" id="KW-0378">Hydrolase</keyword>
<dbReference type="eggNOG" id="COG0265">
    <property type="taxonomic scope" value="Bacteria"/>
</dbReference>
<keyword evidence="4" id="KW-1133">Transmembrane helix</keyword>
<dbReference type="Gene3D" id="2.30.42.10">
    <property type="match status" value="1"/>
</dbReference>
<dbReference type="GO" id="GO:0006508">
    <property type="term" value="P:proteolysis"/>
    <property type="evidence" value="ECO:0007669"/>
    <property type="project" value="UniProtKB-KW"/>
</dbReference>
<reference evidence="6 7" key="1">
    <citation type="submission" date="2009-01" db="EMBL/GenBank/DDBJ databases">
        <authorList>
            <person name="Fulton L."/>
            <person name="Clifton S."/>
            <person name="Fulton B."/>
            <person name="Xu J."/>
            <person name="Minx P."/>
            <person name="Pepin K.H."/>
            <person name="Johnson M."/>
            <person name="Bhonagiri V."/>
            <person name="Nash W.E."/>
            <person name="Mardis E.R."/>
            <person name="Wilson R.K."/>
        </authorList>
    </citation>
    <scope>NUCLEOTIDE SEQUENCE [LARGE SCALE GENOMIC DNA]</scope>
    <source>
        <strain evidence="7">DSM 10507 / JCM 14656 / S5a33</strain>
    </source>
</reference>
<dbReference type="Pfam" id="PF13365">
    <property type="entry name" value="Trypsin_2"/>
    <property type="match status" value="1"/>
</dbReference>
<dbReference type="InterPro" id="IPR043504">
    <property type="entry name" value="Peptidase_S1_PA_chymotrypsin"/>
</dbReference>
<dbReference type="PANTHER" id="PTHR22939:SF129">
    <property type="entry name" value="SERINE PROTEASE HTRA2, MITOCHONDRIAL"/>
    <property type="match status" value="1"/>
</dbReference>